<keyword evidence="3" id="KW-1185">Reference proteome</keyword>
<dbReference type="Proteomes" id="UP000230069">
    <property type="component" value="Unassembled WGS sequence"/>
</dbReference>
<dbReference type="SUPFAM" id="SSF81383">
    <property type="entry name" value="F-box domain"/>
    <property type="match status" value="1"/>
</dbReference>
<dbReference type="NCBIfam" id="TIGR01640">
    <property type="entry name" value="F_box_assoc_1"/>
    <property type="match status" value="1"/>
</dbReference>
<dbReference type="EMBL" id="KZ305089">
    <property type="protein sequence ID" value="PIA28141.1"/>
    <property type="molecule type" value="Genomic_DNA"/>
</dbReference>
<dbReference type="OrthoDB" id="5314306at2759"/>
<dbReference type="InterPro" id="IPR017451">
    <property type="entry name" value="F-box-assoc_interact_dom"/>
</dbReference>
<reference evidence="2 3" key="1">
    <citation type="submission" date="2017-09" db="EMBL/GenBank/DDBJ databases">
        <title>WGS assembly of Aquilegia coerulea Goldsmith.</title>
        <authorList>
            <person name="Hodges S."/>
            <person name="Kramer E."/>
            <person name="Nordborg M."/>
            <person name="Tomkins J."/>
            <person name="Borevitz J."/>
            <person name="Derieg N."/>
            <person name="Yan J."/>
            <person name="Mihaltcheva S."/>
            <person name="Hayes R.D."/>
            <person name="Rokhsar D."/>
        </authorList>
    </citation>
    <scope>NUCLEOTIDE SEQUENCE [LARGE SCALE GENOMIC DNA]</scope>
    <source>
        <strain evidence="3">cv. Goldsmith</strain>
    </source>
</reference>
<dbReference type="PANTHER" id="PTHR31672">
    <property type="entry name" value="BNACNNG10540D PROTEIN"/>
    <property type="match status" value="1"/>
</dbReference>
<name>A0A2G5CA32_AQUCA</name>
<dbReference type="Pfam" id="PF00646">
    <property type="entry name" value="F-box"/>
    <property type="match status" value="1"/>
</dbReference>
<dbReference type="PANTHER" id="PTHR31672:SF13">
    <property type="entry name" value="F-BOX PROTEIN CPR30-LIKE"/>
    <property type="match status" value="1"/>
</dbReference>
<dbReference type="InParanoid" id="A0A2G5CA32"/>
<dbReference type="STRING" id="218851.A0A2G5CA32"/>
<dbReference type="Gene3D" id="1.20.1280.50">
    <property type="match status" value="1"/>
</dbReference>
<dbReference type="InterPro" id="IPR036047">
    <property type="entry name" value="F-box-like_dom_sf"/>
</dbReference>
<dbReference type="InterPro" id="IPR013187">
    <property type="entry name" value="F-box-assoc_dom_typ3"/>
</dbReference>
<evidence type="ECO:0000259" key="1">
    <source>
        <dbReference type="PROSITE" id="PS50181"/>
    </source>
</evidence>
<organism evidence="2 3">
    <name type="scientific">Aquilegia coerulea</name>
    <name type="common">Rocky mountain columbine</name>
    <dbReference type="NCBI Taxonomy" id="218851"/>
    <lineage>
        <taxon>Eukaryota</taxon>
        <taxon>Viridiplantae</taxon>
        <taxon>Streptophyta</taxon>
        <taxon>Embryophyta</taxon>
        <taxon>Tracheophyta</taxon>
        <taxon>Spermatophyta</taxon>
        <taxon>Magnoliopsida</taxon>
        <taxon>Ranunculales</taxon>
        <taxon>Ranunculaceae</taxon>
        <taxon>Thalictroideae</taxon>
        <taxon>Aquilegia</taxon>
    </lineage>
</organism>
<proteinExistence type="predicted"/>
<feature type="domain" description="F-box" evidence="1">
    <location>
        <begin position="1"/>
        <end position="44"/>
    </location>
</feature>
<dbReference type="PROSITE" id="PS50181">
    <property type="entry name" value="FBOX"/>
    <property type="match status" value="1"/>
</dbReference>
<gene>
    <name evidence="2" type="ORF">AQUCO_07200051v1</name>
</gene>
<protein>
    <recommendedName>
        <fullName evidence="1">F-box domain-containing protein</fullName>
    </recommendedName>
</protein>
<dbReference type="FunCoup" id="A0A2G5CA32">
    <property type="interactions" value="22"/>
</dbReference>
<dbReference type="SMART" id="SM00256">
    <property type="entry name" value="FBOX"/>
    <property type="match status" value="1"/>
</dbReference>
<evidence type="ECO:0000313" key="3">
    <source>
        <dbReference type="Proteomes" id="UP000230069"/>
    </source>
</evidence>
<dbReference type="InterPro" id="IPR001810">
    <property type="entry name" value="F-box_dom"/>
</dbReference>
<dbReference type="InterPro" id="IPR050796">
    <property type="entry name" value="SCF_F-box_component"/>
</dbReference>
<dbReference type="Pfam" id="PF08268">
    <property type="entry name" value="FBA_3"/>
    <property type="match status" value="1"/>
</dbReference>
<evidence type="ECO:0000313" key="2">
    <source>
        <dbReference type="EMBL" id="PIA28141.1"/>
    </source>
</evidence>
<dbReference type="AlphaFoldDB" id="A0A2G5CA32"/>
<accession>A0A2G5CA32</accession>
<sequence length="361" mass="42283">MEIFPRDVVKDILSRLPVKSLVRFRCVSKTWLEFLTKDNHFIKLHLSRSHHHQPNFIFQTYVYIDCDMNSKISESKFDCELEIFGICNGLVCVTDYFKFYVSNPLTKDYISIPSPDDVPILINNMSLSVYGFGFDESSNDYKIFRMFTTSTNDKDDIYEIQSYITVYTLGTNSWRTLEDMWCEYEICGDQYNALVNGALHWMGTRPGAGLNTSISRIPVLFCFDLKVEAFHEIPQPNYLKDKYLYPYNVKVGELDGLLCLFSMLFNENIEVWAMKEYGIAESWTKQFKITQLEVPQSFYKLTPVGIYNKGEIIINKDDRELFLYMPQTNTIRSFMTRKYTKNAYAYYGSLISPTSFQWSQT</sequence>
<dbReference type="CDD" id="cd22157">
    <property type="entry name" value="F-box_AtFBW1-like"/>
    <property type="match status" value="1"/>
</dbReference>